<evidence type="ECO:0000313" key="3">
    <source>
        <dbReference type="Proteomes" id="UP000050411"/>
    </source>
</evidence>
<gene>
    <name evidence="2" type="ORF">ALO92_101350</name>
</gene>
<evidence type="ECO:0000256" key="1">
    <source>
        <dbReference type="SAM" id="Phobius"/>
    </source>
</evidence>
<dbReference type="Proteomes" id="UP000050411">
    <property type="component" value="Unassembled WGS sequence"/>
</dbReference>
<keyword evidence="1" id="KW-0812">Transmembrane</keyword>
<protein>
    <submittedName>
        <fullName evidence="2">Uncharacterized protein</fullName>
    </submittedName>
</protein>
<keyword evidence="1" id="KW-0472">Membrane</keyword>
<accession>A0A0P9PLX9</accession>
<organism evidence="2 3">
    <name type="scientific">Pseudomonas congelans</name>
    <dbReference type="NCBI Taxonomy" id="200452"/>
    <lineage>
        <taxon>Bacteria</taxon>
        <taxon>Pseudomonadati</taxon>
        <taxon>Pseudomonadota</taxon>
        <taxon>Gammaproteobacteria</taxon>
        <taxon>Pseudomonadales</taxon>
        <taxon>Pseudomonadaceae</taxon>
        <taxon>Pseudomonas</taxon>
    </lineage>
</organism>
<proteinExistence type="predicted"/>
<name>A0A0P9PLX9_9PSED</name>
<evidence type="ECO:0000313" key="2">
    <source>
        <dbReference type="EMBL" id="KPW85865.1"/>
    </source>
</evidence>
<feature type="transmembrane region" description="Helical" evidence="1">
    <location>
        <begin position="12"/>
        <end position="35"/>
    </location>
</feature>
<reference evidence="2 3" key="1">
    <citation type="submission" date="2015-09" db="EMBL/GenBank/DDBJ databases">
        <title>Genome announcement of multiple Pseudomonas syringae strains.</title>
        <authorList>
            <person name="Thakur S."/>
            <person name="Wang P.W."/>
            <person name="Gong Y."/>
            <person name="Weir B.S."/>
            <person name="Guttman D.S."/>
        </authorList>
    </citation>
    <scope>NUCLEOTIDE SEQUENCE [LARGE SCALE GENOMIC DNA]</scope>
    <source>
        <strain evidence="2 3">ICMP19117</strain>
    </source>
</reference>
<keyword evidence="1" id="KW-1133">Transmembrane helix</keyword>
<sequence>MQGAKCNARMRLMAPGGLVFASSECLLGVFCAISIKT</sequence>
<comment type="caution">
    <text evidence="2">The sequence shown here is derived from an EMBL/GenBank/DDBJ whole genome shotgun (WGS) entry which is preliminary data.</text>
</comment>
<dbReference type="EMBL" id="LJQB01000034">
    <property type="protein sequence ID" value="KPW85865.1"/>
    <property type="molecule type" value="Genomic_DNA"/>
</dbReference>
<dbReference type="AlphaFoldDB" id="A0A0P9PLX9"/>